<sequence>MRRWTPAAVAFAVVAAALLSTGTPLLDVLRYTAYAALAVVLPGTLVYRALRRTPHTLVEDLAMGAAVGLVLELAAWFAFVSAGAERWLWVWPAAVIAAFLAVPALRRHWVVRGYTPVPAGWAWAVTAVLAGFTAYLWDSFLRRNPILPTTEGQAQYIDLSFQMSIAGAAKHQAPLDVPQVAGSRCTTTGSASRTWAPRHWSAASTCRPSSCASRCRRCARWPSCSSRWWGGGSAAGRTWVWAPRC</sequence>
<evidence type="ECO:0000256" key="1">
    <source>
        <dbReference type="SAM" id="Phobius"/>
    </source>
</evidence>
<feature type="transmembrane region" description="Helical" evidence="1">
    <location>
        <begin position="117"/>
        <end position="137"/>
    </location>
</feature>
<feature type="transmembrane region" description="Helical" evidence="1">
    <location>
        <begin position="62"/>
        <end position="82"/>
    </location>
</feature>
<keyword evidence="3" id="KW-1185">Reference proteome</keyword>
<evidence type="ECO:0000313" key="2">
    <source>
        <dbReference type="EMBL" id="GFJ85534.1"/>
    </source>
</evidence>
<proteinExistence type="predicted"/>
<dbReference type="Proteomes" id="UP000482800">
    <property type="component" value="Unassembled WGS sequence"/>
</dbReference>
<dbReference type="EMBL" id="BLPF01000004">
    <property type="protein sequence ID" value="GFJ85534.1"/>
    <property type="molecule type" value="Genomic_DNA"/>
</dbReference>
<feature type="transmembrane region" description="Helical" evidence="1">
    <location>
        <begin position="88"/>
        <end position="105"/>
    </location>
</feature>
<keyword evidence="1" id="KW-0472">Membrane</keyword>
<keyword evidence="1" id="KW-1133">Transmembrane helix</keyword>
<reference evidence="2 3" key="2">
    <citation type="submission" date="2020-03" db="EMBL/GenBank/DDBJ databases">
        <authorList>
            <person name="Ichikawa N."/>
            <person name="Kimura A."/>
            <person name="Kitahashi Y."/>
            <person name="Uohara A."/>
        </authorList>
    </citation>
    <scope>NUCLEOTIDE SEQUENCE [LARGE SCALE GENOMIC DNA]</scope>
    <source>
        <strain evidence="2 3">NBRC 108639</strain>
    </source>
</reference>
<keyword evidence="1" id="KW-0812">Transmembrane</keyword>
<gene>
    <name evidence="2" type="ORF">Phou_097140</name>
</gene>
<reference evidence="2 3" key="1">
    <citation type="submission" date="2020-03" db="EMBL/GenBank/DDBJ databases">
        <title>Whole genome shotgun sequence of Phytohabitans houttuyneae NBRC 108639.</title>
        <authorList>
            <person name="Komaki H."/>
            <person name="Tamura T."/>
        </authorList>
    </citation>
    <scope>NUCLEOTIDE SEQUENCE [LARGE SCALE GENOMIC DNA]</scope>
    <source>
        <strain evidence="2 3">NBRC 108639</strain>
    </source>
</reference>
<comment type="caution">
    <text evidence="2">The sequence shown here is derived from an EMBL/GenBank/DDBJ whole genome shotgun (WGS) entry which is preliminary data.</text>
</comment>
<dbReference type="AlphaFoldDB" id="A0A6V8KNU7"/>
<evidence type="ECO:0000313" key="3">
    <source>
        <dbReference type="Proteomes" id="UP000482800"/>
    </source>
</evidence>
<name>A0A6V8KNU7_9ACTN</name>
<accession>A0A6V8KNU7</accession>
<protein>
    <submittedName>
        <fullName evidence="2">Uncharacterized protein</fullName>
    </submittedName>
</protein>
<organism evidence="2 3">
    <name type="scientific">Phytohabitans houttuyneae</name>
    <dbReference type="NCBI Taxonomy" id="1076126"/>
    <lineage>
        <taxon>Bacteria</taxon>
        <taxon>Bacillati</taxon>
        <taxon>Actinomycetota</taxon>
        <taxon>Actinomycetes</taxon>
        <taxon>Micromonosporales</taxon>
        <taxon>Micromonosporaceae</taxon>
    </lineage>
</organism>